<gene>
    <name evidence="1" type="ORF">Agabi119p4_6117</name>
</gene>
<name>A0A8H7F188_AGABI</name>
<sequence length="122" mass="13985">MEPRRILELRVSINLTARGGLSEGPFKWGNQGRHCCRAFRPPEERVRSSEFRKASSGIASSPWLERPHRGLSRVRVSPAMRVPLLRKYARYRTPRLHVLPTHPPKKSFCVLSCSESTPLNLK</sequence>
<dbReference type="AlphaFoldDB" id="A0A8H7F188"/>
<reference evidence="1 2" key="1">
    <citation type="journal article" name="Sci. Rep.">
        <title>Telomere-to-telomere assembled and centromere annotated genomes of the two main subspecies of the button mushroom Agaricus bisporus reveal especially polymorphic chromosome ends.</title>
        <authorList>
            <person name="Sonnenberg A.S.M."/>
            <person name="Sedaghat-Telgerd N."/>
            <person name="Lavrijssen B."/>
            <person name="Ohm R.A."/>
            <person name="Hendrickx P.M."/>
            <person name="Scholtmeijer K."/>
            <person name="Baars J.J.P."/>
            <person name="van Peer A."/>
        </authorList>
    </citation>
    <scope>NUCLEOTIDE SEQUENCE [LARGE SCALE GENOMIC DNA]</scope>
    <source>
        <strain evidence="1 2">H119_p4</strain>
    </source>
</reference>
<dbReference type="EMBL" id="JABXXO010000008">
    <property type="protein sequence ID" value="KAF7771806.1"/>
    <property type="molecule type" value="Genomic_DNA"/>
</dbReference>
<accession>A0A8H7F188</accession>
<comment type="caution">
    <text evidence="1">The sequence shown here is derived from an EMBL/GenBank/DDBJ whole genome shotgun (WGS) entry which is preliminary data.</text>
</comment>
<dbReference type="Proteomes" id="UP000629468">
    <property type="component" value="Unassembled WGS sequence"/>
</dbReference>
<organism evidence="1 2">
    <name type="scientific">Agaricus bisporus var. burnettii</name>
    <dbReference type="NCBI Taxonomy" id="192524"/>
    <lineage>
        <taxon>Eukaryota</taxon>
        <taxon>Fungi</taxon>
        <taxon>Dikarya</taxon>
        <taxon>Basidiomycota</taxon>
        <taxon>Agaricomycotina</taxon>
        <taxon>Agaricomycetes</taxon>
        <taxon>Agaricomycetidae</taxon>
        <taxon>Agaricales</taxon>
        <taxon>Agaricineae</taxon>
        <taxon>Agaricaceae</taxon>
        <taxon>Agaricus</taxon>
    </lineage>
</organism>
<proteinExistence type="predicted"/>
<protein>
    <submittedName>
        <fullName evidence="1">Uncharacterized protein</fullName>
    </submittedName>
</protein>
<evidence type="ECO:0000313" key="1">
    <source>
        <dbReference type="EMBL" id="KAF7771806.1"/>
    </source>
</evidence>
<evidence type="ECO:0000313" key="2">
    <source>
        <dbReference type="Proteomes" id="UP000629468"/>
    </source>
</evidence>